<protein>
    <submittedName>
        <fullName evidence="2 3">Enzyme related to lactoylglutathione lyase</fullName>
    </submittedName>
</protein>
<dbReference type="Pfam" id="PF12681">
    <property type="entry name" value="Glyoxalase_2"/>
    <property type="match status" value="1"/>
</dbReference>
<dbReference type="Proteomes" id="UP000267341">
    <property type="component" value="Unassembled WGS sequence"/>
</dbReference>
<dbReference type="GO" id="GO:0016829">
    <property type="term" value="F:lyase activity"/>
    <property type="evidence" value="ECO:0007669"/>
    <property type="project" value="UniProtKB-KW"/>
</dbReference>
<organism evidence="3 4">
    <name type="scientific">Yokenella regensburgei</name>
    <dbReference type="NCBI Taxonomy" id="158877"/>
    <lineage>
        <taxon>Bacteria</taxon>
        <taxon>Pseudomonadati</taxon>
        <taxon>Pseudomonadota</taxon>
        <taxon>Gammaproteobacteria</taxon>
        <taxon>Enterobacterales</taxon>
        <taxon>Enterobacteriaceae</taxon>
        <taxon>Yokenella</taxon>
    </lineage>
</organism>
<gene>
    <name evidence="2" type="ORF">C7387_1844</name>
    <name evidence="3" type="ORF">NCTC11967_00425</name>
</gene>
<dbReference type="Proteomes" id="UP000251313">
    <property type="component" value="Unassembled WGS sequence"/>
</dbReference>
<comment type="caution">
    <text evidence="3">The sequence shown here is derived from an EMBL/GenBank/DDBJ whole genome shotgun (WGS) entry which is preliminary data.</text>
</comment>
<reference evidence="2 5" key="2">
    <citation type="submission" date="2018-10" db="EMBL/GenBank/DDBJ databases">
        <title>Genomic Encyclopedia of Type Strains, Phase IV (KMG-IV): sequencing the most valuable type-strain genomes for metagenomic binning, comparative biology and taxonomic classification.</title>
        <authorList>
            <person name="Goeker M."/>
        </authorList>
    </citation>
    <scope>NUCLEOTIDE SEQUENCE [LARGE SCALE GENOMIC DNA]</scope>
    <source>
        <strain evidence="2 5">DSM 5079</strain>
    </source>
</reference>
<dbReference type="GeneID" id="66903870"/>
<dbReference type="AlphaFoldDB" id="A0AB38FR50"/>
<sequence length="117" mass="13121">MAVLRIVTNLHAEDPHSAASFYERLLGLKIVMDHGWLLTYASESQMRPQLGIASEGGSGTPVPDLSIEVDNVDEIYARAQAEGLEILYPLTNEPWQVRRFYVRDPLGKVVNILMHFA</sequence>
<dbReference type="EMBL" id="UAVL01000001">
    <property type="protein sequence ID" value="SQA60246.1"/>
    <property type="molecule type" value="Genomic_DNA"/>
</dbReference>
<dbReference type="SUPFAM" id="SSF54593">
    <property type="entry name" value="Glyoxalase/Bleomycin resistance protein/Dihydroxybiphenyl dioxygenase"/>
    <property type="match status" value="1"/>
</dbReference>
<keyword evidence="3" id="KW-0456">Lyase</keyword>
<keyword evidence="5" id="KW-1185">Reference proteome</keyword>
<feature type="domain" description="VOC" evidence="1">
    <location>
        <begin position="2"/>
        <end position="115"/>
    </location>
</feature>
<dbReference type="Gene3D" id="3.10.180.10">
    <property type="entry name" value="2,3-Dihydroxybiphenyl 1,2-Dioxygenase, domain 1"/>
    <property type="match status" value="1"/>
</dbReference>
<evidence type="ECO:0000313" key="5">
    <source>
        <dbReference type="Proteomes" id="UP000267341"/>
    </source>
</evidence>
<name>A0AB38FR50_9ENTR</name>
<dbReference type="InterPro" id="IPR025870">
    <property type="entry name" value="Glyoxalase-like_dom"/>
</dbReference>
<proteinExistence type="predicted"/>
<evidence type="ECO:0000313" key="2">
    <source>
        <dbReference type="EMBL" id="RKR65121.1"/>
    </source>
</evidence>
<dbReference type="EMBL" id="RBIZ01000003">
    <property type="protein sequence ID" value="RKR65121.1"/>
    <property type="molecule type" value="Genomic_DNA"/>
</dbReference>
<dbReference type="InterPro" id="IPR029068">
    <property type="entry name" value="Glyas_Bleomycin-R_OHBP_Dase"/>
</dbReference>
<reference evidence="3 4" key="1">
    <citation type="submission" date="2018-06" db="EMBL/GenBank/DDBJ databases">
        <authorList>
            <consortium name="Pathogen Informatics"/>
            <person name="Doyle S."/>
        </authorList>
    </citation>
    <scope>NUCLEOTIDE SEQUENCE [LARGE SCALE GENOMIC DNA]</scope>
    <source>
        <strain evidence="3 4">NCTC11967</strain>
    </source>
</reference>
<evidence type="ECO:0000259" key="1">
    <source>
        <dbReference type="PROSITE" id="PS51819"/>
    </source>
</evidence>
<evidence type="ECO:0000313" key="3">
    <source>
        <dbReference type="EMBL" id="SQA60246.1"/>
    </source>
</evidence>
<accession>A0AB38FR50</accession>
<dbReference type="RefSeq" id="WP_006819383.1">
    <property type="nucleotide sequence ID" value="NZ_CABKQJ010000016.1"/>
</dbReference>
<dbReference type="InterPro" id="IPR037523">
    <property type="entry name" value="VOC_core"/>
</dbReference>
<dbReference type="PROSITE" id="PS51819">
    <property type="entry name" value="VOC"/>
    <property type="match status" value="1"/>
</dbReference>
<evidence type="ECO:0000313" key="4">
    <source>
        <dbReference type="Proteomes" id="UP000251313"/>
    </source>
</evidence>